<dbReference type="RefSeq" id="XP_016258270.1">
    <property type="nucleotide sequence ID" value="XM_016411516.1"/>
</dbReference>
<dbReference type="GeneID" id="27362099"/>
<feature type="compositionally biased region" description="Polar residues" evidence="1">
    <location>
        <begin position="114"/>
        <end position="125"/>
    </location>
</feature>
<feature type="compositionally biased region" description="Basic and acidic residues" evidence="1">
    <location>
        <begin position="83"/>
        <end position="92"/>
    </location>
</feature>
<accession>A0A0D2DQI5</accession>
<dbReference type="OrthoDB" id="4159415at2759"/>
<protein>
    <submittedName>
        <fullName evidence="2">Uncharacterized protein</fullName>
    </submittedName>
</protein>
<evidence type="ECO:0000313" key="2">
    <source>
        <dbReference type="EMBL" id="KIW38054.1"/>
    </source>
</evidence>
<evidence type="ECO:0000313" key="3">
    <source>
        <dbReference type="Proteomes" id="UP000053342"/>
    </source>
</evidence>
<dbReference type="HOGENOM" id="CLU_1992652_0_0_1"/>
<proteinExistence type="predicted"/>
<dbReference type="AlphaFoldDB" id="A0A0D2DQI5"/>
<dbReference type="EMBL" id="KN847342">
    <property type="protein sequence ID" value="KIW38054.1"/>
    <property type="molecule type" value="Genomic_DNA"/>
</dbReference>
<organism evidence="2 3">
    <name type="scientific">Exophiala oligosperma</name>
    <dbReference type="NCBI Taxonomy" id="215243"/>
    <lineage>
        <taxon>Eukaryota</taxon>
        <taxon>Fungi</taxon>
        <taxon>Dikarya</taxon>
        <taxon>Ascomycota</taxon>
        <taxon>Pezizomycotina</taxon>
        <taxon>Eurotiomycetes</taxon>
        <taxon>Chaetothyriomycetidae</taxon>
        <taxon>Chaetothyriales</taxon>
        <taxon>Herpotrichiellaceae</taxon>
        <taxon>Exophiala</taxon>
    </lineage>
</organism>
<feature type="compositionally biased region" description="Polar residues" evidence="1">
    <location>
        <begin position="93"/>
        <end position="106"/>
    </location>
</feature>
<dbReference type="VEuPathDB" id="FungiDB:PV06_10025"/>
<keyword evidence="3" id="KW-1185">Reference proteome</keyword>
<sequence length="125" mass="13240">MNAAQVLTRRMVTMGPRLTTPVRYSSSAISHSGRMTKGERGMMRSIFGACTLATATGVLYAVSVLDLVLEMLPIDVTASSSESLHDLVEDRTPGSQGSAPPSTAPNGSPRVPTTDYSSNKQLQLV</sequence>
<gene>
    <name evidence="2" type="ORF">PV06_10025</name>
</gene>
<name>A0A0D2DQI5_9EURO</name>
<dbReference type="Proteomes" id="UP000053342">
    <property type="component" value="Unassembled WGS sequence"/>
</dbReference>
<reference evidence="2 3" key="1">
    <citation type="submission" date="2015-01" db="EMBL/GenBank/DDBJ databases">
        <title>The Genome Sequence of Exophiala oligosperma CBS72588.</title>
        <authorList>
            <consortium name="The Broad Institute Genomics Platform"/>
            <person name="Cuomo C."/>
            <person name="de Hoog S."/>
            <person name="Gorbushina A."/>
            <person name="Stielow B."/>
            <person name="Teixiera M."/>
            <person name="Abouelleil A."/>
            <person name="Chapman S.B."/>
            <person name="Priest M."/>
            <person name="Young S.K."/>
            <person name="Wortman J."/>
            <person name="Nusbaum C."/>
            <person name="Birren B."/>
        </authorList>
    </citation>
    <scope>NUCLEOTIDE SEQUENCE [LARGE SCALE GENOMIC DNA]</scope>
    <source>
        <strain evidence="2 3">CBS 72588</strain>
    </source>
</reference>
<feature type="region of interest" description="Disordered" evidence="1">
    <location>
        <begin position="80"/>
        <end position="125"/>
    </location>
</feature>
<evidence type="ECO:0000256" key="1">
    <source>
        <dbReference type="SAM" id="MobiDB-lite"/>
    </source>
</evidence>